<proteinExistence type="inferred from homology"/>
<evidence type="ECO:0000313" key="3">
    <source>
        <dbReference type="Proteomes" id="UP000037854"/>
    </source>
</evidence>
<dbReference type="RefSeq" id="WP_060668063.1">
    <property type="nucleotide sequence ID" value="NZ_LGTK01000013.1"/>
</dbReference>
<name>A0ABR5MKZ9_9BACI</name>
<organism evidence="2 3">
    <name type="scientific">Oceanobacillus caeni</name>
    <dbReference type="NCBI Taxonomy" id="405946"/>
    <lineage>
        <taxon>Bacteria</taxon>
        <taxon>Bacillati</taxon>
        <taxon>Bacillota</taxon>
        <taxon>Bacilli</taxon>
        <taxon>Bacillales</taxon>
        <taxon>Bacillaceae</taxon>
        <taxon>Oceanobacillus</taxon>
    </lineage>
</organism>
<dbReference type="Pfam" id="PF06782">
    <property type="entry name" value="UPF0236"/>
    <property type="match status" value="1"/>
</dbReference>
<dbReference type="InterPro" id="IPR009620">
    <property type="entry name" value="UPF0236"/>
</dbReference>
<keyword evidence="3" id="KW-1185">Reference proteome</keyword>
<protein>
    <recommendedName>
        <fullName evidence="4">Transposase</fullName>
    </recommendedName>
</protein>
<reference evidence="2 3" key="1">
    <citation type="submission" date="2015-07" db="EMBL/GenBank/DDBJ databases">
        <title>High-quality draft genome sequence of Oceanobacillus caeni HM6, a bacillus isolated from a human feces.</title>
        <authorList>
            <person name="Kumar J."/>
            <person name="Verma M.K."/>
            <person name="Pandey R."/>
            <person name="Bhambi M."/>
            <person name="Chauhan N."/>
        </authorList>
    </citation>
    <scope>NUCLEOTIDE SEQUENCE [LARGE SCALE GENOMIC DNA]</scope>
    <source>
        <strain evidence="2 3">HM6</strain>
    </source>
</reference>
<evidence type="ECO:0000313" key="2">
    <source>
        <dbReference type="EMBL" id="KPH76564.1"/>
    </source>
</evidence>
<sequence length="469" mass="54041">MNRIISKINELLKDTNDLIDFEEQAQIYIYDLLTTVAGNVFTQLNQTIKKRMQSKGWTVEREDEKTVQFIFGAVRFTHTLMHDVNGKAHYPFDEWIGFRKYQRHSPLVEVKVAELASEGTYRETARILSEWTAVTLSHTTVGSIVKRVGKAQAQADEEMLAELEEAAYLPKGEKLDFLFAEADGVFVRGTKKKTSHEVHHAVIHEGWDKNGKRVSLRNPQVIMTTKPTNHFWKEVQAYTTNHYSLEDTQVVTNSDGGPGYTAERFQEAFSQSSYPVLNQLDSFHISKALNRTFGAKKSEFKEGVQKAIKGHKLDDFIRWMDTFESTLETDKQLEKAEDFRRYIGGNWDRIFDWRKKVENPPNDARGMGAMESNQRHISFRMKKRGMHWSSEGSEAMVKIKQGILNKTLRSVYLKDQKRSVRKQRDVKKVVRMTEFLRQVTQPSIGVKQGTISLNTAHSTAMGQLIKNLR</sequence>
<gene>
    <name evidence="2" type="ORF">AFL42_05635</name>
</gene>
<comment type="similarity">
    <text evidence="1">Belongs to the UPF0236 family.</text>
</comment>
<evidence type="ECO:0000256" key="1">
    <source>
        <dbReference type="ARBA" id="ARBA00006539"/>
    </source>
</evidence>
<accession>A0ABR5MKZ9</accession>
<dbReference type="Proteomes" id="UP000037854">
    <property type="component" value="Unassembled WGS sequence"/>
</dbReference>
<dbReference type="NCBIfam" id="NF033529">
    <property type="entry name" value="transpos_ISLre2"/>
    <property type="match status" value="1"/>
</dbReference>
<evidence type="ECO:0008006" key="4">
    <source>
        <dbReference type="Google" id="ProtNLM"/>
    </source>
</evidence>
<comment type="caution">
    <text evidence="2">The sequence shown here is derived from an EMBL/GenBank/DDBJ whole genome shotgun (WGS) entry which is preliminary data.</text>
</comment>
<dbReference type="EMBL" id="LGTK01000013">
    <property type="protein sequence ID" value="KPH76564.1"/>
    <property type="molecule type" value="Genomic_DNA"/>
</dbReference>